<dbReference type="PROSITE" id="PS51318">
    <property type="entry name" value="TAT"/>
    <property type="match status" value="1"/>
</dbReference>
<protein>
    <submittedName>
        <fullName evidence="3">Gfo/Idh/MocA family oxidoreductase</fullName>
    </submittedName>
</protein>
<dbReference type="Pfam" id="PF01408">
    <property type="entry name" value="GFO_IDH_MocA"/>
    <property type="match status" value="1"/>
</dbReference>
<dbReference type="Gene3D" id="3.30.360.10">
    <property type="entry name" value="Dihydrodipicolinate Reductase, domain 2"/>
    <property type="match status" value="1"/>
</dbReference>
<dbReference type="InterPro" id="IPR006311">
    <property type="entry name" value="TAT_signal"/>
</dbReference>
<name>A0A6M1RK37_9BACT</name>
<organism evidence="3 4">
    <name type="scientific">Limisphaera ngatamarikiensis</name>
    <dbReference type="NCBI Taxonomy" id="1324935"/>
    <lineage>
        <taxon>Bacteria</taxon>
        <taxon>Pseudomonadati</taxon>
        <taxon>Verrucomicrobiota</taxon>
        <taxon>Verrucomicrobiia</taxon>
        <taxon>Limisphaerales</taxon>
        <taxon>Limisphaeraceae</taxon>
        <taxon>Limisphaera</taxon>
    </lineage>
</organism>
<sequence length="444" mass="49105">MTDQHQAGNPTRQASALVTSRRGFLRTTLLAGGALAAPAILSSRTRANGNETLRVGLIGCGGRGTGAAGQALKADPNTVLVAMADVFPEPIETALKSLSQDPAIAERVQVPPERRFVGLDAYQRLIASGVDVVLQAAPPGFRPQHVRAAVEAGKHQFVEKPVATDVAGVRSVLESVRIAREKKLAWVAGFCWRYDNARREFYRRIHDGAIGEIRAIYATYYTGPVKPMPPPSARPPGMGDVEWQIRNWYNFVWLSGDGLVEQACHSVDKIMWAMRDQPPAKAVATGGRQTPNHEGNIYDHMHVVYEWPNGVRAFLGQRQIAGCFNQNSDFLMGSTGEGVIDGWRAVYIKGAHPWRFNGPNNDMYQQQHDELFASIRKGEPINDGEWQVQSTWVALMGRMAAYTGQEITWEMIQNSRERLVPDPLEWDMKLPIAPMAIPGQTKFV</sequence>
<dbReference type="SUPFAM" id="SSF51735">
    <property type="entry name" value="NAD(P)-binding Rossmann-fold domains"/>
    <property type="match status" value="1"/>
</dbReference>
<dbReference type="InterPro" id="IPR000683">
    <property type="entry name" value="Gfo/Idh/MocA-like_OxRdtase_N"/>
</dbReference>
<dbReference type="Proteomes" id="UP000477311">
    <property type="component" value="Unassembled WGS sequence"/>
</dbReference>
<dbReference type="RefSeq" id="WP_165109039.1">
    <property type="nucleotide sequence ID" value="NZ_JAAKYA010000092.1"/>
</dbReference>
<dbReference type="Pfam" id="PF22725">
    <property type="entry name" value="GFO_IDH_MocA_C3"/>
    <property type="match status" value="1"/>
</dbReference>
<dbReference type="PANTHER" id="PTHR43818">
    <property type="entry name" value="BCDNA.GH03377"/>
    <property type="match status" value="1"/>
</dbReference>
<dbReference type="InterPro" id="IPR036291">
    <property type="entry name" value="NAD(P)-bd_dom_sf"/>
</dbReference>
<dbReference type="Gene3D" id="3.40.50.720">
    <property type="entry name" value="NAD(P)-binding Rossmann-like Domain"/>
    <property type="match status" value="1"/>
</dbReference>
<accession>A0A6M1RK37</accession>
<dbReference type="SUPFAM" id="SSF55347">
    <property type="entry name" value="Glyceraldehyde-3-phosphate dehydrogenase-like, C-terminal domain"/>
    <property type="match status" value="1"/>
</dbReference>
<keyword evidence="4" id="KW-1185">Reference proteome</keyword>
<dbReference type="InterPro" id="IPR050463">
    <property type="entry name" value="Gfo/Idh/MocA_oxidrdct_glycsds"/>
</dbReference>
<evidence type="ECO:0000313" key="4">
    <source>
        <dbReference type="Proteomes" id="UP000477311"/>
    </source>
</evidence>
<dbReference type="PANTHER" id="PTHR43818:SF5">
    <property type="entry name" value="OXIDOREDUCTASE FAMILY PROTEIN"/>
    <property type="match status" value="1"/>
</dbReference>
<reference evidence="3 4" key="1">
    <citation type="submission" date="2020-02" db="EMBL/GenBank/DDBJ databases">
        <title>Draft genome sequence of Limisphaera ngatamarikiensis NGM72.4T, a thermophilic Verrucomicrobia grouped in subdivision 3.</title>
        <authorList>
            <person name="Carere C.R."/>
            <person name="Steen J."/>
            <person name="Hugenholtz P."/>
            <person name="Stott M.B."/>
        </authorList>
    </citation>
    <scope>NUCLEOTIDE SEQUENCE [LARGE SCALE GENOMIC DNA]</scope>
    <source>
        <strain evidence="3 4">NGM72.4</strain>
    </source>
</reference>
<dbReference type="InterPro" id="IPR055170">
    <property type="entry name" value="GFO_IDH_MocA-like_dom"/>
</dbReference>
<feature type="domain" description="Gfo/Idh/MocA-like oxidoreductase N-terminal" evidence="1">
    <location>
        <begin position="53"/>
        <end position="177"/>
    </location>
</feature>
<dbReference type="EMBL" id="JAAKYA010000092">
    <property type="protein sequence ID" value="NGO40438.1"/>
    <property type="molecule type" value="Genomic_DNA"/>
</dbReference>
<evidence type="ECO:0000259" key="2">
    <source>
        <dbReference type="Pfam" id="PF22725"/>
    </source>
</evidence>
<dbReference type="GO" id="GO:0000166">
    <property type="term" value="F:nucleotide binding"/>
    <property type="evidence" value="ECO:0007669"/>
    <property type="project" value="InterPro"/>
</dbReference>
<feature type="domain" description="GFO/IDH/MocA-like oxidoreductase" evidence="2">
    <location>
        <begin position="203"/>
        <end position="316"/>
    </location>
</feature>
<dbReference type="AlphaFoldDB" id="A0A6M1RK37"/>
<evidence type="ECO:0000313" key="3">
    <source>
        <dbReference type="EMBL" id="NGO40438.1"/>
    </source>
</evidence>
<evidence type="ECO:0000259" key="1">
    <source>
        <dbReference type="Pfam" id="PF01408"/>
    </source>
</evidence>
<proteinExistence type="predicted"/>
<gene>
    <name evidence="3" type="ORF">G4L39_13705</name>
</gene>
<comment type="caution">
    <text evidence="3">The sequence shown here is derived from an EMBL/GenBank/DDBJ whole genome shotgun (WGS) entry which is preliminary data.</text>
</comment>